<keyword evidence="5" id="KW-1185">Reference proteome</keyword>
<dbReference type="InterPro" id="IPR035500">
    <property type="entry name" value="NHR-like_dom_sf"/>
</dbReference>
<evidence type="ECO:0000313" key="6">
    <source>
        <dbReference type="WBParaSite" id="scf7180000417355.g1186"/>
    </source>
</evidence>
<proteinExistence type="predicted"/>
<evidence type="ECO:0000256" key="1">
    <source>
        <dbReference type="ARBA" id="ARBA00023015"/>
    </source>
</evidence>
<accession>A0A915NHX7</accession>
<dbReference type="WBParaSite" id="scf7180000417355.g1186">
    <property type="protein sequence ID" value="scf7180000417355.g1186"/>
    <property type="gene ID" value="scf7180000417355.g1186"/>
</dbReference>
<dbReference type="SUPFAM" id="SSF48508">
    <property type="entry name" value="Nuclear receptor ligand-binding domain"/>
    <property type="match status" value="1"/>
</dbReference>
<sequence length="318" mass="36109">MYSSKNSDVSNNDLTCLPTSSSTYMSNSRVCSVCSGPSNGSKSALPNKNLDVETPTTPSSVLNIDNLSKSLHDMEVGYKALSSVLGKWDPKLLEIKTFPDQTKEIKQMIIHPGCVVDGRRIELFVGEETIQCFDDQKRHFYSIFEKHAKMTMDQYRPLEISPPEFAAMIGIQLWNCGDFIDFLDSLNLVRYHLGLNAINKSYRIQDQIAAGPENQYAPQIDLISEKRNQLYSELLSVLAQRLGSDSAAIGVRYGRIMGLIQNITIHLHDLEEINTLLKIFMPMPFSDIWDELKNDKHFKNKEMLPIEVEKDNGFFQNF</sequence>
<evidence type="ECO:0000256" key="4">
    <source>
        <dbReference type="SAM" id="MobiDB-lite"/>
    </source>
</evidence>
<organism evidence="5 6">
    <name type="scientific">Meloidogyne floridensis</name>
    <dbReference type="NCBI Taxonomy" id="298350"/>
    <lineage>
        <taxon>Eukaryota</taxon>
        <taxon>Metazoa</taxon>
        <taxon>Ecdysozoa</taxon>
        <taxon>Nematoda</taxon>
        <taxon>Chromadorea</taxon>
        <taxon>Rhabditida</taxon>
        <taxon>Tylenchina</taxon>
        <taxon>Tylenchomorpha</taxon>
        <taxon>Tylenchoidea</taxon>
        <taxon>Meloidogynidae</taxon>
        <taxon>Meloidogyninae</taxon>
        <taxon>Meloidogyne</taxon>
    </lineage>
</organism>
<evidence type="ECO:0000313" key="5">
    <source>
        <dbReference type="Proteomes" id="UP000887560"/>
    </source>
</evidence>
<evidence type="ECO:0000256" key="3">
    <source>
        <dbReference type="ARBA" id="ARBA00023170"/>
    </source>
</evidence>
<dbReference type="Gene3D" id="1.10.565.10">
    <property type="entry name" value="Retinoid X Receptor"/>
    <property type="match status" value="1"/>
</dbReference>
<protein>
    <submittedName>
        <fullName evidence="6">NR LBD domain-containing protein</fullName>
    </submittedName>
</protein>
<keyword evidence="1" id="KW-0805">Transcription regulation</keyword>
<feature type="region of interest" description="Disordered" evidence="4">
    <location>
        <begin position="38"/>
        <end position="57"/>
    </location>
</feature>
<reference evidence="6" key="1">
    <citation type="submission" date="2022-11" db="UniProtKB">
        <authorList>
            <consortium name="WormBaseParasite"/>
        </authorList>
    </citation>
    <scope>IDENTIFICATION</scope>
</reference>
<dbReference type="AlphaFoldDB" id="A0A915NHX7"/>
<dbReference type="Proteomes" id="UP000887560">
    <property type="component" value="Unplaced"/>
</dbReference>
<evidence type="ECO:0000256" key="2">
    <source>
        <dbReference type="ARBA" id="ARBA00023163"/>
    </source>
</evidence>
<name>A0A915NHX7_9BILA</name>
<keyword evidence="3" id="KW-0675">Receptor</keyword>
<keyword evidence="2" id="KW-0804">Transcription</keyword>